<evidence type="ECO:0000256" key="13">
    <source>
        <dbReference type="PROSITE-ProRule" id="PRU00175"/>
    </source>
</evidence>
<evidence type="ECO:0000256" key="4">
    <source>
        <dbReference type="ARBA" id="ARBA00022771"/>
    </source>
</evidence>
<dbReference type="Pfam" id="PF13923">
    <property type="entry name" value="zf-C3HC4_2"/>
    <property type="match status" value="1"/>
</dbReference>
<dbReference type="GO" id="GO:1990841">
    <property type="term" value="F:promoter-specific chromatin binding"/>
    <property type="evidence" value="ECO:0007669"/>
    <property type="project" value="UniProtKB-ARBA"/>
</dbReference>
<feature type="region of interest" description="Disordered" evidence="14">
    <location>
        <begin position="528"/>
        <end position="620"/>
    </location>
</feature>
<name>A0A8C0QA13_CANLF</name>
<dbReference type="PANTHER" id="PTHR10825">
    <property type="entry name" value="RING FINGER DOMAIN-CONTAINING, POLYCOMB GROUP COMPONENT"/>
    <property type="match status" value="1"/>
</dbReference>
<evidence type="ECO:0000313" key="17">
    <source>
        <dbReference type="Proteomes" id="UP000694542"/>
    </source>
</evidence>
<dbReference type="SMART" id="SM00184">
    <property type="entry name" value="RING"/>
    <property type="match status" value="1"/>
</dbReference>
<evidence type="ECO:0000256" key="8">
    <source>
        <dbReference type="ARBA" id="ARBA00023163"/>
    </source>
</evidence>
<evidence type="ECO:0000256" key="7">
    <source>
        <dbReference type="ARBA" id="ARBA00023015"/>
    </source>
</evidence>
<proteinExistence type="predicted"/>
<comment type="subcellular location">
    <subcellularLocation>
        <location evidence="1">Nucleus</location>
    </subcellularLocation>
</comment>
<feature type="compositionally biased region" description="Basic and acidic residues" evidence="14">
    <location>
        <begin position="66"/>
        <end position="75"/>
    </location>
</feature>
<evidence type="ECO:0000256" key="3">
    <source>
        <dbReference type="ARBA" id="ARBA00022723"/>
    </source>
</evidence>
<keyword evidence="4 13" id="KW-0863">Zinc-finger</keyword>
<dbReference type="AlphaFoldDB" id="A0A8C0QA13"/>
<dbReference type="InterPro" id="IPR032443">
    <property type="entry name" value="RAWUL"/>
</dbReference>
<gene>
    <name evidence="16" type="primary">BMI1</name>
</gene>
<dbReference type="Pfam" id="PF16207">
    <property type="entry name" value="RAWUL"/>
    <property type="match status" value="1"/>
</dbReference>
<protein>
    <recommendedName>
        <fullName evidence="10">Polycomb complex protein BMI-1</fullName>
    </recommendedName>
    <alternativeName>
        <fullName evidence="11">Polycomb group RING finger protein 4</fullName>
    </alternativeName>
</protein>
<reference evidence="16" key="1">
    <citation type="submission" date="2018-10" db="EMBL/GenBank/DDBJ databases">
        <title>De novo assembly of a Great Dane genome.</title>
        <authorList>
            <person name="Kidd J.M."/>
            <person name="Pendleton A.L."/>
            <person name="Shen F."/>
            <person name="Emery S."/>
        </authorList>
    </citation>
    <scope>NUCLEOTIDE SEQUENCE [LARGE SCALE GENOMIC DNA]</scope>
    <source>
        <strain evidence="16">Great Dane</strain>
    </source>
</reference>
<dbReference type="FunFam" id="3.10.20.90:FF:000106">
    <property type="entry name" value="Polycomb complex protein BMI-1"/>
    <property type="match status" value="1"/>
</dbReference>
<keyword evidence="8" id="KW-0804">Transcription</keyword>
<evidence type="ECO:0000256" key="12">
    <source>
        <dbReference type="ARBA" id="ARBA00045235"/>
    </source>
</evidence>
<comment type="function">
    <text evidence="12">Component of a Polycomb group (PcG) multiprotein PRC1-like complex, a complex class required to maintain the transcriptionally repressive state of many genes, including Hox genes, throughout development. PcG PRC1 complex acts via chromatin remodeling and modification of histones; it mediates monoubiquitination of histone H2A 'Lys-119', rendering chromatin heritably changed in its expressibility. The complex composed of RNF2, UB2D3 and BMI1 binds nucleosomes, and has activity only with nucleosomal histone H2A. In the PRC1-like complex, regulates the E3 ubiquitin-protein ligase activity of RNF2/RING2.</text>
</comment>
<keyword evidence="6" id="KW-0156">Chromatin regulator</keyword>
<feature type="compositionally biased region" description="Low complexity" evidence="14">
    <location>
        <begin position="45"/>
        <end position="55"/>
    </location>
</feature>
<keyword evidence="9" id="KW-0539">Nucleus</keyword>
<evidence type="ECO:0000256" key="9">
    <source>
        <dbReference type="ARBA" id="ARBA00023242"/>
    </source>
</evidence>
<dbReference type="SUPFAM" id="SSF57850">
    <property type="entry name" value="RING/U-box"/>
    <property type="match status" value="1"/>
</dbReference>
<dbReference type="GO" id="GO:0035102">
    <property type="term" value="C:PRC1 complex"/>
    <property type="evidence" value="ECO:0007669"/>
    <property type="project" value="UniProtKB-ARBA"/>
</dbReference>
<evidence type="ECO:0000256" key="10">
    <source>
        <dbReference type="ARBA" id="ARBA00039211"/>
    </source>
</evidence>
<feature type="compositionally biased region" description="Low complexity" evidence="14">
    <location>
        <begin position="560"/>
        <end position="572"/>
    </location>
</feature>
<dbReference type="Gene3D" id="3.10.20.90">
    <property type="entry name" value="Phosphatidylinositol 3-kinase Catalytic Subunit, Chain A, domain 1"/>
    <property type="match status" value="1"/>
</dbReference>
<feature type="compositionally biased region" description="Low complexity" evidence="14">
    <location>
        <begin position="609"/>
        <end position="620"/>
    </location>
</feature>
<dbReference type="InterPro" id="IPR013083">
    <property type="entry name" value="Znf_RING/FYVE/PHD"/>
</dbReference>
<evidence type="ECO:0000256" key="14">
    <source>
        <dbReference type="SAM" id="MobiDB-lite"/>
    </source>
</evidence>
<dbReference type="CDD" id="cd16736">
    <property type="entry name" value="RING-HC_PCGF4"/>
    <property type="match status" value="1"/>
</dbReference>
<dbReference type="CDD" id="cd17165">
    <property type="entry name" value="RAWUL_PCGF4"/>
    <property type="match status" value="1"/>
</dbReference>
<feature type="compositionally biased region" description="Low complexity" evidence="14">
    <location>
        <begin position="584"/>
        <end position="597"/>
    </location>
</feature>
<dbReference type="GO" id="GO:0045814">
    <property type="term" value="P:negative regulation of gene expression, epigenetic"/>
    <property type="evidence" value="ECO:0007669"/>
    <property type="project" value="UniProtKB-ARBA"/>
</dbReference>
<keyword evidence="2" id="KW-0678">Repressor</keyword>
<dbReference type="PANTHER" id="PTHR10825:SF21">
    <property type="entry name" value="POLYCOMB COMPLEX PROTEIN BMI-1"/>
    <property type="match status" value="1"/>
</dbReference>
<dbReference type="InterPro" id="IPR001841">
    <property type="entry name" value="Znf_RING"/>
</dbReference>
<dbReference type="Gene3D" id="3.30.40.10">
    <property type="entry name" value="Zinc/RING finger domain, C3HC4 (zinc finger)"/>
    <property type="match status" value="1"/>
</dbReference>
<dbReference type="Ensembl" id="ENSCAFT00040010552.1">
    <property type="protein sequence ID" value="ENSCAFP00040009151.1"/>
    <property type="gene ID" value="ENSCAFG00040005622.1"/>
</dbReference>
<feature type="region of interest" description="Disordered" evidence="14">
    <location>
        <begin position="17"/>
        <end position="202"/>
    </location>
</feature>
<dbReference type="PROSITE" id="PS00518">
    <property type="entry name" value="ZF_RING_1"/>
    <property type="match status" value="1"/>
</dbReference>
<evidence type="ECO:0000256" key="6">
    <source>
        <dbReference type="ARBA" id="ARBA00022853"/>
    </source>
</evidence>
<keyword evidence="7" id="KW-0805">Transcription regulation</keyword>
<dbReference type="FunFam" id="3.30.40.10:FF:000082">
    <property type="entry name" value="Polycomb group ring finger 2"/>
    <property type="match status" value="1"/>
</dbReference>
<feature type="compositionally biased region" description="Basic and acidic residues" evidence="14">
    <location>
        <begin position="187"/>
        <end position="197"/>
    </location>
</feature>
<evidence type="ECO:0000256" key="5">
    <source>
        <dbReference type="ARBA" id="ARBA00022833"/>
    </source>
</evidence>
<feature type="domain" description="RING-type" evidence="15">
    <location>
        <begin position="312"/>
        <end position="351"/>
    </location>
</feature>
<sequence length="620" mass="69026">MPTASLTKEQCWEVKLWRKTKTNTHTHTQTKKKKTKKTHKKTKNKTINNPKPNQTQPVASEWELPEGFRAEELGRRSFRGTWGRDPDPFLPAPAPAPARGSFKERGGGAAQEPVTDLGEPRVEEKAPSASTKPPGPRLSLGRRRKGWTEAAAPGSSGAAGGGRRAAGRAGRGASREAGGEAPGWEARSPRRRPEPRARAAASAERAARVTWCACRRSRRAHNGALGVCAERLPDAGRSWLLRLQRLHASPPGGFPEPAGRPGGRGRVRTLIPDPTQRLVLVATWNNYRIFYQAEMHRTTRIKITELNPHLMCVLCGGYFIDATTIIECLHSFCKTCIVRYLETSKYCPICDVQVHKTRPLLNIRSDKTLQDIVYKLVPGLFKNEMKRRRDFYAAHPSADAANGSNEDRGEVADEDKRIITDDEIISLSIEFFDQNRLDRKVNKDKEKPKEEVNDKRYLRCPAAMTVMHLRKFLRSKMDIPNTFQIDVMYEEEPLKDYYTLMDIAYIYTWRRNGPLPLKYRVRPTCKRMKMSHQRDGLTNAGELESDSGSDKANSPAGGAPSTSSCLPSPSTPVQSPHPQFPHISSTMNGTSSSPSGNHQSSFANRPRKSSVNGSSATSSG</sequence>
<dbReference type="Proteomes" id="UP000694542">
    <property type="component" value="Chromosome 2"/>
</dbReference>
<dbReference type="PROSITE" id="PS50089">
    <property type="entry name" value="ZF_RING_2"/>
    <property type="match status" value="1"/>
</dbReference>
<keyword evidence="3" id="KW-0479">Metal-binding</keyword>
<keyword evidence="5" id="KW-0862">Zinc</keyword>
<evidence type="ECO:0000259" key="15">
    <source>
        <dbReference type="PROSITE" id="PS50089"/>
    </source>
</evidence>
<dbReference type="GO" id="GO:0008270">
    <property type="term" value="F:zinc ion binding"/>
    <property type="evidence" value="ECO:0007669"/>
    <property type="project" value="UniProtKB-KW"/>
</dbReference>
<evidence type="ECO:0000256" key="1">
    <source>
        <dbReference type="ARBA" id="ARBA00004123"/>
    </source>
</evidence>
<evidence type="ECO:0000256" key="2">
    <source>
        <dbReference type="ARBA" id="ARBA00022491"/>
    </source>
</evidence>
<evidence type="ECO:0000313" key="16">
    <source>
        <dbReference type="Ensembl" id="ENSCAFP00040009151.1"/>
    </source>
</evidence>
<feature type="compositionally biased region" description="Basic residues" evidence="14">
    <location>
        <begin position="17"/>
        <end position="44"/>
    </location>
</feature>
<organism evidence="16 17">
    <name type="scientific">Canis lupus familiaris</name>
    <name type="common">Dog</name>
    <name type="synonym">Canis familiaris</name>
    <dbReference type="NCBI Taxonomy" id="9615"/>
    <lineage>
        <taxon>Eukaryota</taxon>
        <taxon>Metazoa</taxon>
        <taxon>Chordata</taxon>
        <taxon>Craniata</taxon>
        <taxon>Vertebrata</taxon>
        <taxon>Euteleostomi</taxon>
        <taxon>Mammalia</taxon>
        <taxon>Eutheria</taxon>
        <taxon>Laurasiatheria</taxon>
        <taxon>Carnivora</taxon>
        <taxon>Caniformia</taxon>
        <taxon>Canidae</taxon>
        <taxon>Canis</taxon>
    </lineage>
</organism>
<evidence type="ECO:0000256" key="11">
    <source>
        <dbReference type="ARBA" id="ARBA00042731"/>
    </source>
</evidence>
<dbReference type="InterPro" id="IPR017907">
    <property type="entry name" value="Znf_RING_CS"/>
</dbReference>
<accession>A0A8C0QA13</accession>
<reference evidence="16" key="2">
    <citation type="submission" date="2025-08" db="UniProtKB">
        <authorList>
            <consortium name="Ensembl"/>
        </authorList>
    </citation>
    <scope>IDENTIFICATION</scope>
</reference>